<evidence type="ECO:0000256" key="1">
    <source>
        <dbReference type="ARBA" id="ARBA00007198"/>
    </source>
</evidence>
<dbReference type="EMBL" id="VFIY01000018">
    <property type="protein sequence ID" value="TPD57498.1"/>
    <property type="molecule type" value="Genomic_DNA"/>
</dbReference>
<evidence type="ECO:0000313" key="3">
    <source>
        <dbReference type="EMBL" id="TPD57498.1"/>
    </source>
</evidence>
<dbReference type="RefSeq" id="WP_139941813.1">
    <property type="nucleotide sequence ID" value="NZ_JBHSYP010000005.1"/>
</dbReference>
<evidence type="ECO:0000313" key="4">
    <source>
        <dbReference type="Proteomes" id="UP000319148"/>
    </source>
</evidence>
<dbReference type="Gene3D" id="3.40.30.10">
    <property type="entry name" value="Glutaredoxin"/>
    <property type="match status" value="1"/>
</dbReference>
<dbReference type="InterPro" id="IPR036249">
    <property type="entry name" value="Thioredoxin-like_sf"/>
</dbReference>
<dbReference type="Pfam" id="PF03960">
    <property type="entry name" value="ArsC"/>
    <property type="match status" value="1"/>
</dbReference>
<dbReference type="NCBIfam" id="TIGR01617">
    <property type="entry name" value="arsC_related"/>
    <property type="match status" value="1"/>
</dbReference>
<evidence type="ECO:0000256" key="2">
    <source>
        <dbReference type="PROSITE-ProRule" id="PRU01282"/>
    </source>
</evidence>
<keyword evidence="4" id="KW-1185">Reference proteome</keyword>
<dbReference type="InterPro" id="IPR006660">
    <property type="entry name" value="Arsenate_reductase-like"/>
</dbReference>
<dbReference type="Proteomes" id="UP000319148">
    <property type="component" value="Unassembled WGS sequence"/>
</dbReference>
<comment type="similarity">
    <text evidence="1 2">Belongs to the ArsC family.</text>
</comment>
<organism evidence="3 4">
    <name type="scientific">Emcibacter nanhaiensis</name>
    <dbReference type="NCBI Taxonomy" id="1505037"/>
    <lineage>
        <taxon>Bacteria</taxon>
        <taxon>Pseudomonadati</taxon>
        <taxon>Pseudomonadota</taxon>
        <taxon>Alphaproteobacteria</taxon>
        <taxon>Emcibacterales</taxon>
        <taxon>Emcibacteraceae</taxon>
        <taxon>Emcibacter</taxon>
    </lineage>
</organism>
<dbReference type="PANTHER" id="PTHR30041">
    <property type="entry name" value="ARSENATE REDUCTASE"/>
    <property type="match status" value="1"/>
</dbReference>
<dbReference type="AlphaFoldDB" id="A0A501PBC6"/>
<dbReference type="SUPFAM" id="SSF52833">
    <property type="entry name" value="Thioredoxin-like"/>
    <property type="match status" value="1"/>
</dbReference>
<dbReference type="CDD" id="cd03035">
    <property type="entry name" value="ArsC_Yffb"/>
    <property type="match status" value="1"/>
</dbReference>
<protein>
    <submittedName>
        <fullName evidence="3">ArsC family reductase</fullName>
    </submittedName>
</protein>
<sequence length="118" mass="14009">MITVYGIKNCDTIKKALKWLEEKGQEFQFHDYRKDGIEETWLRERVAELGWENLLNRRGTTWRKLPDEVKNSVDEEQAIRLMIEQPAMIKRPLFDLGTERRLGFSKKDQEQLEALLSA</sequence>
<dbReference type="PANTHER" id="PTHR30041:SF8">
    <property type="entry name" value="PROTEIN YFFB"/>
    <property type="match status" value="1"/>
</dbReference>
<gene>
    <name evidence="3" type="ORF">FIV46_15375</name>
</gene>
<accession>A0A501PBC6</accession>
<dbReference type="NCBIfam" id="NF008107">
    <property type="entry name" value="PRK10853.1"/>
    <property type="match status" value="1"/>
</dbReference>
<dbReference type="PROSITE" id="PS51353">
    <property type="entry name" value="ARSC"/>
    <property type="match status" value="1"/>
</dbReference>
<dbReference type="InterPro" id="IPR006504">
    <property type="entry name" value="Tscrpt_reg_Spx/MgsR"/>
</dbReference>
<reference evidence="4" key="1">
    <citation type="submission" date="2019-06" db="EMBL/GenBank/DDBJ databases">
        <title>The complete genome of Emcibacter congregatus ZYLT.</title>
        <authorList>
            <person name="Zhao Z."/>
        </authorList>
    </citation>
    <scope>NUCLEOTIDE SEQUENCE [LARGE SCALE GENOMIC DNA]</scope>
    <source>
        <strain evidence="4">MCCC 1A06723</strain>
    </source>
</reference>
<proteinExistence type="inferred from homology"/>
<name>A0A501PBC6_9PROT</name>
<dbReference type="OrthoDB" id="9803749at2"/>
<comment type="caution">
    <text evidence="3">The sequence shown here is derived from an EMBL/GenBank/DDBJ whole genome shotgun (WGS) entry which is preliminary data.</text>
</comment>